<proteinExistence type="predicted"/>
<dbReference type="Pfam" id="PF17146">
    <property type="entry name" value="PIN_6"/>
    <property type="match status" value="1"/>
</dbReference>
<reference evidence="5" key="1">
    <citation type="journal article" date="2015" name="Nature">
        <title>Complex archaea that bridge the gap between prokaryotes and eukaryotes.</title>
        <authorList>
            <person name="Spang A."/>
            <person name="Saw J.H."/>
            <person name="Jorgensen S.L."/>
            <person name="Zaremba-Niedzwiedzka K."/>
            <person name="Martijn J."/>
            <person name="Lind A.E."/>
            <person name="van Eijk R."/>
            <person name="Schleper C."/>
            <person name="Guy L."/>
            <person name="Ettema T.J."/>
        </authorList>
    </citation>
    <scope>NUCLEOTIDE SEQUENCE</scope>
</reference>
<dbReference type="GO" id="GO:0030490">
    <property type="term" value="P:maturation of SSU-rRNA"/>
    <property type="evidence" value="ECO:0007669"/>
    <property type="project" value="TreeGrafter"/>
</dbReference>
<dbReference type="InterPro" id="IPR033411">
    <property type="entry name" value="Ribonuclease_PIN"/>
</dbReference>
<dbReference type="PANTHER" id="PTHR12814:SF2">
    <property type="entry name" value="RNA-BINDING PROTEIN NOB1"/>
    <property type="match status" value="1"/>
</dbReference>
<sequence>MILQKNEEMLSKSPILIFDTNIFLTGIDFNLFDGIIYTTPSIIEEIKVEKYSKQNKNILNKIYAALDNNKLIVRSPKRIYMEDVIEKSKLTGDFKALSKVDKELISLALELVETHKTTVQIFSNDYSIENVCSELNIPFFSLFKKGIKSTITWEVYCPHCKSSHDADKLFKTCEICGSRLKRKPKDYKIL</sequence>
<dbReference type="Gene3D" id="3.40.50.1010">
    <property type="entry name" value="5'-nuclease"/>
    <property type="match status" value="1"/>
</dbReference>
<evidence type="ECO:0000256" key="3">
    <source>
        <dbReference type="ARBA" id="ARBA00022801"/>
    </source>
</evidence>
<dbReference type="GO" id="GO:0004521">
    <property type="term" value="F:RNA endonuclease activity"/>
    <property type="evidence" value="ECO:0007669"/>
    <property type="project" value="TreeGrafter"/>
</dbReference>
<comment type="caution">
    <text evidence="5">The sequence shown here is derived from an EMBL/GenBank/DDBJ whole genome shotgun (WGS) entry which is preliminary data.</text>
</comment>
<dbReference type="AlphaFoldDB" id="A0A0F9R824"/>
<dbReference type="PANTHER" id="PTHR12814">
    <property type="entry name" value="RNA-BINDING PROTEIN NOB1"/>
    <property type="match status" value="1"/>
</dbReference>
<dbReference type="InterPro" id="IPR039907">
    <property type="entry name" value="NOB1"/>
</dbReference>
<keyword evidence="3" id="KW-0378">Hydrolase</keyword>
<name>A0A0F9R824_9ZZZZ</name>
<keyword evidence="2" id="KW-0479">Metal-binding</keyword>
<evidence type="ECO:0000259" key="4">
    <source>
        <dbReference type="Pfam" id="PF17146"/>
    </source>
</evidence>
<dbReference type="GO" id="GO:0030688">
    <property type="term" value="C:preribosome, small subunit precursor"/>
    <property type="evidence" value="ECO:0007669"/>
    <property type="project" value="TreeGrafter"/>
</dbReference>
<protein>
    <recommendedName>
        <fullName evidence="4">Ribonuclease PIN domain-containing protein</fullName>
    </recommendedName>
</protein>
<dbReference type="GO" id="GO:0046872">
    <property type="term" value="F:metal ion binding"/>
    <property type="evidence" value="ECO:0007669"/>
    <property type="project" value="UniProtKB-KW"/>
</dbReference>
<keyword evidence="1" id="KW-0540">Nuclease</keyword>
<gene>
    <name evidence="5" type="ORF">LCGC14_0627480</name>
</gene>
<dbReference type="EMBL" id="LAZR01001087">
    <property type="protein sequence ID" value="KKN50959.1"/>
    <property type="molecule type" value="Genomic_DNA"/>
</dbReference>
<organism evidence="5">
    <name type="scientific">marine sediment metagenome</name>
    <dbReference type="NCBI Taxonomy" id="412755"/>
    <lineage>
        <taxon>unclassified sequences</taxon>
        <taxon>metagenomes</taxon>
        <taxon>ecological metagenomes</taxon>
    </lineage>
</organism>
<evidence type="ECO:0000256" key="2">
    <source>
        <dbReference type="ARBA" id="ARBA00022723"/>
    </source>
</evidence>
<dbReference type="CDD" id="cd09876">
    <property type="entry name" value="PIN_Nob1-like"/>
    <property type="match status" value="1"/>
</dbReference>
<dbReference type="GO" id="GO:0016787">
    <property type="term" value="F:hydrolase activity"/>
    <property type="evidence" value="ECO:0007669"/>
    <property type="project" value="UniProtKB-KW"/>
</dbReference>
<accession>A0A0F9R824</accession>
<evidence type="ECO:0000256" key="1">
    <source>
        <dbReference type="ARBA" id="ARBA00022722"/>
    </source>
</evidence>
<feature type="domain" description="Ribonuclease PIN" evidence="4">
    <location>
        <begin position="16"/>
        <end position="111"/>
    </location>
</feature>
<evidence type="ECO:0000313" key="5">
    <source>
        <dbReference type="EMBL" id="KKN50959.1"/>
    </source>
</evidence>